<dbReference type="Pfam" id="PF05135">
    <property type="entry name" value="Phage_connect_1"/>
    <property type="match status" value="1"/>
</dbReference>
<dbReference type="EMBL" id="BK032673">
    <property type="protein sequence ID" value="DAF54181.1"/>
    <property type="molecule type" value="Genomic_DNA"/>
</dbReference>
<sequence length="103" mass="11145">MRDEEKLAMLGNMTGETSESILSAYLNIAASKILRRAFPFGTDSTAVPACYEINQIEIAAYLINKRGAEGETAHSENGVSRSYEGGDVPPSLMREIVPFAATM</sequence>
<dbReference type="InterPro" id="IPR021146">
    <property type="entry name" value="Phage_gp6-like_head-tail"/>
</dbReference>
<evidence type="ECO:0000313" key="1">
    <source>
        <dbReference type="EMBL" id="DAF54181.1"/>
    </source>
</evidence>
<proteinExistence type="predicted"/>
<protein>
    <submittedName>
        <fullName evidence="1">Tail connector protein</fullName>
    </submittedName>
</protein>
<reference evidence="1" key="1">
    <citation type="journal article" date="2021" name="Proc. Natl. Acad. Sci. U.S.A.">
        <title>A Catalog of Tens of Thousands of Viruses from Human Metagenomes Reveals Hidden Associations with Chronic Diseases.</title>
        <authorList>
            <person name="Tisza M.J."/>
            <person name="Buck C.B."/>
        </authorList>
    </citation>
    <scope>NUCLEOTIDE SEQUENCE</scope>
    <source>
        <strain evidence="1">Ctcqm2</strain>
    </source>
</reference>
<accession>A0A8S5ST04</accession>
<organism evidence="1">
    <name type="scientific">Phage sp. ctcqm2</name>
    <dbReference type="NCBI Taxonomy" id="2828007"/>
    <lineage>
        <taxon>Viruses</taxon>
    </lineage>
</organism>
<name>A0A8S5ST04_9VIRU</name>